<keyword evidence="2" id="KW-1185">Reference proteome</keyword>
<reference evidence="1 2" key="1">
    <citation type="journal article" date="2022" name="Res Sq">
        <title>Evolution of multicellular longitudinally dividing oral cavity symbionts (Neisseriaceae).</title>
        <authorList>
            <person name="Nyongesa S."/>
            <person name="Weber P."/>
            <person name="Bernet E."/>
            <person name="Pullido F."/>
            <person name="Nieckarz M."/>
            <person name="Delaby M."/>
            <person name="Nieves C."/>
            <person name="Viehboeck T."/>
            <person name="Krause N."/>
            <person name="Rivera-Millot A."/>
            <person name="Nakamura A."/>
            <person name="Vischer N."/>
            <person name="VanNieuwenhze M."/>
            <person name="Brun Y."/>
            <person name="Cava F."/>
            <person name="Bulgheresi S."/>
            <person name="Veyrier F."/>
        </authorList>
    </citation>
    <scope>NUCLEOTIDE SEQUENCE [LARGE SCALE GENOMIC DNA]</scope>
    <source>
        <strain evidence="1 2">SN4</strain>
    </source>
</reference>
<proteinExistence type="predicted"/>
<protein>
    <submittedName>
        <fullName evidence="1">Uncharacterized protein</fullName>
    </submittedName>
</protein>
<organism evidence="1 2">
    <name type="scientific">Vitreoscilla massiliensis</name>
    <dbReference type="NCBI Taxonomy" id="1689272"/>
    <lineage>
        <taxon>Bacteria</taxon>
        <taxon>Pseudomonadati</taxon>
        <taxon>Pseudomonadota</taxon>
        <taxon>Betaproteobacteria</taxon>
        <taxon>Neisseriales</taxon>
        <taxon>Neisseriaceae</taxon>
        <taxon>Vitreoscilla</taxon>
    </lineage>
</organism>
<gene>
    <name evidence="1" type="ORF">LVJ82_00700</name>
</gene>
<name>A0ABY4E210_9NEIS</name>
<dbReference type="RefSeq" id="WP_058357223.1">
    <property type="nucleotide sequence ID" value="NZ_CABKVG010000010.1"/>
</dbReference>
<evidence type="ECO:0000313" key="2">
    <source>
        <dbReference type="Proteomes" id="UP000832011"/>
    </source>
</evidence>
<evidence type="ECO:0000313" key="1">
    <source>
        <dbReference type="EMBL" id="UOO89534.1"/>
    </source>
</evidence>
<sequence>MATREQKIQILQALVIITEMTDTKWSEATLDAVVQELAAYDFNQVHKALNRVRREHKGRLTLAAILDFLDDGYPSADEAWALVADGMTSESLTIVIPEIAQLAAGDARTLWTCGDKYGARQAFLRMYERMKAERQSEPCRWVVEAGTDKEQRDMKIKEATAQGKLDRSRALAYLPDNSTETRELLLTGQTLTPEQRRIGQQRTGAMLAMLADKMAISDELR</sequence>
<accession>A0ABY4E210</accession>
<dbReference type="EMBL" id="CP091511">
    <property type="protein sequence ID" value="UOO89534.1"/>
    <property type="molecule type" value="Genomic_DNA"/>
</dbReference>
<dbReference type="Proteomes" id="UP000832011">
    <property type="component" value="Chromosome"/>
</dbReference>